<protein>
    <submittedName>
        <fullName evidence="3">Sensor histidine kinase</fullName>
        <ecNumber evidence="3">2.7.13.3</ecNumber>
    </submittedName>
</protein>
<comment type="caution">
    <text evidence="3">The sequence shown here is derived from an EMBL/GenBank/DDBJ whole genome shotgun (WGS) entry which is preliminary data.</text>
</comment>
<dbReference type="Proteomes" id="UP001273505">
    <property type="component" value="Unassembled WGS sequence"/>
</dbReference>
<keyword evidence="1" id="KW-1133">Transmembrane helix</keyword>
<proteinExistence type="predicted"/>
<dbReference type="Pfam" id="PF06580">
    <property type="entry name" value="His_kinase"/>
    <property type="match status" value="1"/>
</dbReference>
<feature type="domain" description="Signal transduction histidine kinase internal region" evidence="2">
    <location>
        <begin position="163"/>
        <end position="240"/>
    </location>
</feature>
<evidence type="ECO:0000259" key="2">
    <source>
        <dbReference type="Pfam" id="PF06580"/>
    </source>
</evidence>
<dbReference type="EC" id="2.7.13.3" evidence="3"/>
<dbReference type="PANTHER" id="PTHR34220">
    <property type="entry name" value="SENSOR HISTIDINE KINASE YPDA"/>
    <property type="match status" value="1"/>
</dbReference>
<evidence type="ECO:0000313" key="3">
    <source>
        <dbReference type="EMBL" id="MDX6851015.1"/>
    </source>
</evidence>
<gene>
    <name evidence="3" type="ORF">SCD92_16685</name>
</gene>
<dbReference type="InterPro" id="IPR036890">
    <property type="entry name" value="HATPase_C_sf"/>
</dbReference>
<keyword evidence="3" id="KW-0808">Transferase</keyword>
<dbReference type="Gene3D" id="3.30.565.10">
    <property type="entry name" value="Histidine kinase-like ATPase, C-terminal domain"/>
    <property type="match status" value="1"/>
</dbReference>
<dbReference type="RefSeq" id="WP_302720626.1">
    <property type="nucleotide sequence ID" value="NZ_JAULRU010000154.1"/>
</dbReference>
<accession>A0ABU4S1W5</accession>
<feature type="transmembrane region" description="Helical" evidence="1">
    <location>
        <begin position="54"/>
        <end position="81"/>
    </location>
</feature>
<reference evidence="3 4" key="1">
    <citation type="submission" date="2023-11" db="EMBL/GenBank/DDBJ databases">
        <title>Gilvimarinus fulvus sp. nov., isolated from the surface of Kelp.</title>
        <authorList>
            <person name="Sun Y.Y."/>
            <person name="Gong Y."/>
            <person name="Du Z.J."/>
        </authorList>
    </citation>
    <scope>NUCLEOTIDE SEQUENCE [LARGE SCALE GENOMIC DNA]</scope>
    <source>
        <strain evidence="3 4">SDUM040013</strain>
    </source>
</reference>
<dbReference type="InterPro" id="IPR050640">
    <property type="entry name" value="Bact_2-comp_sensor_kinase"/>
</dbReference>
<keyword evidence="4" id="KW-1185">Reference proteome</keyword>
<dbReference type="InterPro" id="IPR010559">
    <property type="entry name" value="Sig_transdc_His_kin_internal"/>
</dbReference>
<keyword evidence="1" id="KW-0472">Membrane</keyword>
<name>A0ABU4S1W5_9GAMM</name>
<evidence type="ECO:0000313" key="4">
    <source>
        <dbReference type="Proteomes" id="UP001273505"/>
    </source>
</evidence>
<evidence type="ECO:0000256" key="1">
    <source>
        <dbReference type="SAM" id="Phobius"/>
    </source>
</evidence>
<dbReference type="GO" id="GO:0004673">
    <property type="term" value="F:protein histidine kinase activity"/>
    <property type="evidence" value="ECO:0007669"/>
    <property type="project" value="UniProtKB-EC"/>
</dbReference>
<organism evidence="3 4">
    <name type="scientific">Gilvimarinus gilvus</name>
    <dbReference type="NCBI Taxonomy" id="3058038"/>
    <lineage>
        <taxon>Bacteria</taxon>
        <taxon>Pseudomonadati</taxon>
        <taxon>Pseudomonadota</taxon>
        <taxon>Gammaproteobacteria</taxon>
        <taxon>Cellvibrionales</taxon>
        <taxon>Cellvibrionaceae</taxon>
        <taxon>Gilvimarinus</taxon>
    </lineage>
</organism>
<feature type="transmembrane region" description="Helical" evidence="1">
    <location>
        <begin position="29"/>
        <end position="48"/>
    </location>
</feature>
<keyword evidence="3" id="KW-0418">Kinase</keyword>
<feature type="transmembrane region" description="Helical" evidence="1">
    <location>
        <begin position="88"/>
        <end position="110"/>
    </location>
</feature>
<dbReference type="PANTHER" id="PTHR34220:SF7">
    <property type="entry name" value="SENSOR HISTIDINE KINASE YPDA"/>
    <property type="match status" value="1"/>
</dbReference>
<keyword evidence="1" id="KW-0812">Transmembrane</keyword>
<dbReference type="EMBL" id="JAXAFO010000037">
    <property type="protein sequence ID" value="MDX6851015.1"/>
    <property type="molecule type" value="Genomic_DNA"/>
</dbReference>
<feature type="transmembrane region" description="Helical" evidence="1">
    <location>
        <begin position="130"/>
        <end position="148"/>
    </location>
</feature>
<sequence>MGQGSKQHNSAQTTPGGSGGLIPNLCSGYALLLLVLAAELLAVLLAVSSSGLRYITWAHLGLVSFLVQWVVLSSAAILCYLQPKLIRLGAVAAGLISYAIVLLVTASYSIVGQWLLRGLDEHSIDWWPVANNLVIAALLAGIVLRYLYLQQLLRHQQEAELRARIQALQSRIEPHFLFNSMNSIASLIAVDPILAERQVEDLSDLLRASIAEAALIPAQRELQLCQSYLHIQQARLGERLKVGWQVEELPAGLVLPNLLMQPLVENAIKHGIEPSTQGGALTVRAAVEGDQLTLSVTNPKPAQRSDKPADGNRMALLNIQHRLAAHFGSAAQLKLNATEDEFTVSINIGLSACSREPSAR</sequence>
<dbReference type="SUPFAM" id="SSF55874">
    <property type="entry name" value="ATPase domain of HSP90 chaperone/DNA topoisomerase II/histidine kinase"/>
    <property type="match status" value="1"/>
</dbReference>